<reference evidence="1" key="2">
    <citation type="journal article" date="2015" name="Data Brief">
        <title>Shoot transcriptome of the giant reed, Arundo donax.</title>
        <authorList>
            <person name="Barrero R.A."/>
            <person name="Guerrero F.D."/>
            <person name="Moolhuijzen P."/>
            <person name="Goolsby J.A."/>
            <person name="Tidwell J."/>
            <person name="Bellgard S.E."/>
            <person name="Bellgard M.I."/>
        </authorList>
    </citation>
    <scope>NUCLEOTIDE SEQUENCE</scope>
    <source>
        <tissue evidence="1">Shoot tissue taken approximately 20 cm above the soil surface</tissue>
    </source>
</reference>
<evidence type="ECO:0000313" key="1">
    <source>
        <dbReference type="EMBL" id="JAE13225.1"/>
    </source>
</evidence>
<name>A0A0A9FJP2_ARUDO</name>
<reference evidence="1" key="1">
    <citation type="submission" date="2014-09" db="EMBL/GenBank/DDBJ databases">
        <authorList>
            <person name="Magalhaes I.L.F."/>
            <person name="Oliveira U."/>
            <person name="Santos F.R."/>
            <person name="Vidigal T.H.D.A."/>
            <person name="Brescovit A.D."/>
            <person name="Santos A.J."/>
        </authorList>
    </citation>
    <scope>NUCLEOTIDE SEQUENCE</scope>
    <source>
        <tissue evidence="1">Shoot tissue taken approximately 20 cm above the soil surface</tissue>
    </source>
</reference>
<organism evidence="1">
    <name type="scientific">Arundo donax</name>
    <name type="common">Giant reed</name>
    <name type="synonym">Donax arundinaceus</name>
    <dbReference type="NCBI Taxonomy" id="35708"/>
    <lineage>
        <taxon>Eukaryota</taxon>
        <taxon>Viridiplantae</taxon>
        <taxon>Streptophyta</taxon>
        <taxon>Embryophyta</taxon>
        <taxon>Tracheophyta</taxon>
        <taxon>Spermatophyta</taxon>
        <taxon>Magnoliopsida</taxon>
        <taxon>Liliopsida</taxon>
        <taxon>Poales</taxon>
        <taxon>Poaceae</taxon>
        <taxon>PACMAD clade</taxon>
        <taxon>Arundinoideae</taxon>
        <taxon>Arundineae</taxon>
        <taxon>Arundo</taxon>
    </lineage>
</organism>
<accession>A0A0A9FJP2</accession>
<proteinExistence type="predicted"/>
<protein>
    <submittedName>
        <fullName evidence="1">Uncharacterized protein</fullName>
    </submittedName>
</protein>
<sequence>MTSRRRAASSPSSS</sequence>
<dbReference type="EMBL" id="GBRH01184671">
    <property type="protein sequence ID" value="JAE13225.1"/>
    <property type="molecule type" value="Transcribed_RNA"/>
</dbReference>